<keyword evidence="2" id="KW-1185">Reference proteome</keyword>
<dbReference type="InterPro" id="IPR021903">
    <property type="entry name" value="DUF3515"/>
</dbReference>
<proteinExistence type="predicted"/>
<dbReference type="Proteomes" id="UP001060504">
    <property type="component" value="Unassembled WGS sequence"/>
</dbReference>
<dbReference type="Pfam" id="PF12028">
    <property type="entry name" value="DUF3515"/>
    <property type="match status" value="1"/>
</dbReference>
<comment type="caution">
    <text evidence="1">The sequence shown here is derived from an EMBL/GenBank/DDBJ whole genome shotgun (WGS) entry which is preliminary data.</text>
</comment>
<name>A0ABQ4V6F9_9MYCO</name>
<protein>
    <submittedName>
        <fullName evidence="1">Membrane protein</fullName>
    </submittedName>
</protein>
<dbReference type="EMBL" id="BPRH01003824">
    <property type="protein sequence ID" value="GJF10861.1"/>
    <property type="molecule type" value="Genomic_DNA"/>
</dbReference>
<evidence type="ECO:0000313" key="2">
    <source>
        <dbReference type="Proteomes" id="UP001060504"/>
    </source>
</evidence>
<accession>A0ABQ4V6F9</accession>
<evidence type="ECO:0000313" key="1">
    <source>
        <dbReference type="EMBL" id="GJF10861.1"/>
    </source>
</evidence>
<gene>
    <name evidence="1" type="ORF">NGTWS1702_36560</name>
</gene>
<sequence length="152" mass="16000">MASVLQRPPAQTPVAIATVPAPHADSPECRALTAALPQHLGDYARAPVKEPAPAGTAAWQAEDGGEALILRCGLDRPLDFVVGAPLQMVDTVQWFKVTDQADEGRSTWFVVDRPVYVALTLPAGSGPTPIQVISTTLMDTLATTAINPAPPR</sequence>
<reference evidence="1 2" key="1">
    <citation type="submission" date="2021-08" db="EMBL/GenBank/DDBJ databases">
        <title>Draft genome sequence of Mycolicibacterium sp. NGTWS1702 strain.</title>
        <authorList>
            <person name="Matsumoto M."/>
            <person name="Tang B.C.C."/>
            <person name="Machida Y."/>
            <person name="Matoyama H."/>
            <person name="Kishihara T."/>
            <person name="Sato S."/>
            <person name="Kondo I."/>
            <person name="Sano M."/>
            <person name="Kato G."/>
        </authorList>
    </citation>
    <scope>NUCLEOTIDE SEQUENCE [LARGE SCALE GENOMIC DNA]</scope>
    <source>
        <strain evidence="1 2">NGTWSNA01</strain>
    </source>
</reference>
<organism evidence="1 2">
    <name type="scientific">Mycolicibacterium cyprinidarum</name>
    <dbReference type="NCBI Taxonomy" id="2860311"/>
    <lineage>
        <taxon>Bacteria</taxon>
        <taxon>Bacillati</taxon>
        <taxon>Actinomycetota</taxon>
        <taxon>Actinomycetes</taxon>
        <taxon>Mycobacteriales</taxon>
        <taxon>Mycobacteriaceae</taxon>
        <taxon>Mycolicibacterium</taxon>
    </lineage>
</organism>